<dbReference type="Proteomes" id="UP000530320">
    <property type="component" value="Unassembled WGS sequence"/>
</dbReference>
<dbReference type="InterPro" id="IPR036942">
    <property type="entry name" value="Beta-barrel_TonB_sf"/>
</dbReference>
<dbReference type="Gene3D" id="2.40.170.20">
    <property type="entry name" value="TonB-dependent receptor, beta-barrel domain"/>
    <property type="match status" value="1"/>
</dbReference>
<organism evidence="4 5">
    <name type="scientific">Gluconacetobacter dulcium</name>
    <dbReference type="NCBI Taxonomy" id="2729096"/>
    <lineage>
        <taxon>Bacteria</taxon>
        <taxon>Pseudomonadati</taxon>
        <taxon>Pseudomonadota</taxon>
        <taxon>Alphaproteobacteria</taxon>
        <taxon>Acetobacterales</taxon>
        <taxon>Acetobacteraceae</taxon>
        <taxon>Gluconacetobacter</taxon>
    </lineage>
</organism>
<dbReference type="SUPFAM" id="SSF56935">
    <property type="entry name" value="Porins"/>
    <property type="match status" value="1"/>
</dbReference>
<evidence type="ECO:0000313" key="4">
    <source>
        <dbReference type="EMBL" id="MBB2199962.1"/>
    </source>
</evidence>
<evidence type="ECO:0000256" key="1">
    <source>
        <dbReference type="ARBA" id="ARBA00004442"/>
    </source>
</evidence>
<dbReference type="EMBL" id="JABEQP010000066">
    <property type="protein sequence ID" value="MBB2199962.1"/>
    <property type="molecule type" value="Genomic_DNA"/>
</dbReference>
<dbReference type="GO" id="GO:0009279">
    <property type="term" value="C:cell outer membrane"/>
    <property type="evidence" value="ECO:0007669"/>
    <property type="project" value="UniProtKB-SubCell"/>
</dbReference>
<evidence type="ECO:0000256" key="2">
    <source>
        <dbReference type="ARBA" id="ARBA00023136"/>
    </source>
</evidence>
<dbReference type="RefSeq" id="WP_183010842.1">
    <property type="nucleotide sequence ID" value="NZ_JABEQP010000066.1"/>
</dbReference>
<name>A0A7W4K406_9PROT</name>
<accession>A0A7W4K406</accession>
<gene>
    <name evidence="4" type="ORF">HLH44_21570</name>
</gene>
<feature type="non-terminal residue" evidence="4">
    <location>
        <position position="1"/>
    </location>
</feature>
<reference evidence="4 5" key="1">
    <citation type="submission" date="2020-04" db="EMBL/GenBank/DDBJ databases">
        <title>Description of novel Gluconacetobacter.</title>
        <authorList>
            <person name="Sombolestani A."/>
        </authorList>
    </citation>
    <scope>NUCLEOTIDE SEQUENCE [LARGE SCALE GENOMIC DNA]</scope>
    <source>
        <strain evidence="4 5">LMG 22058</strain>
    </source>
</reference>
<sequence>GATNLTGNEFARAPHQTANIAADWDFRTPIGNGSVGTRWNYTGHYYYLVSNETASALQQRAVWLGDVHASFRPGNSRWEISGIVNNVAGERYLVQVLPYSATSQTFTYQYGASRMFLLSARADF</sequence>
<keyword evidence="2" id="KW-0472">Membrane</keyword>
<protein>
    <submittedName>
        <fullName evidence="4">TonB-dependent receptor</fullName>
    </submittedName>
</protein>
<dbReference type="AlphaFoldDB" id="A0A7W4K406"/>
<comment type="caution">
    <text evidence="4">The sequence shown here is derived from an EMBL/GenBank/DDBJ whole genome shotgun (WGS) entry which is preliminary data.</text>
</comment>
<comment type="subcellular location">
    <subcellularLocation>
        <location evidence="1">Cell outer membrane</location>
    </subcellularLocation>
</comment>
<evidence type="ECO:0000256" key="3">
    <source>
        <dbReference type="ARBA" id="ARBA00023237"/>
    </source>
</evidence>
<evidence type="ECO:0000313" key="5">
    <source>
        <dbReference type="Proteomes" id="UP000530320"/>
    </source>
</evidence>
<keyword evidence="4" id="KW-0675">Receptor</keyword>
<keyword evidence="3" id="KW-0998">Cell outer membrane</keyword>
<proteinExistence type="predicted"/>